<dbReference type="EMBL" id="DABHBT010000007">
    <property type="protein sequence ID" value="HAJ1249697.1"/>
    <property type="molecule type" value="Genomic_DNA"/>
</dbReference>
<feature type="domain" description="Phage tail fibre protein N-terminal" evidence="1">
    <location>
        <begin position="13"/>
        <end position="146"/>
    </location>
</feature>
<proteinExistence type="predicted"/>
<dbReference type="InterPro" id="IPR051934">
    <property type="entry name" value="Phage_Tail_Fiber_Structural"/>
</dbReference>
<comment type="caution">
    <text evidence="2">The sequence shown here is derived from an EMBL/GenBank/DDBJ whole genome shotgun (WGS) entry which is preliminary data.</text>
</comment>
<sequence length="403" mass="43247">MAKLKSNLKASASQVYAVLTDRGAQLEAAALASGVPVVLNKFVIGDANGNDDVTPDPARTALIHETYRGDIKSAENSGNQVIFTLYVPPDTGGYTIREVGILTDKGELYSVARSPDILKPTDSNGALISITYKYTLAVSSTSTVNVVVYDNYVTPEEADKKYLQISKNLSEIPANGETAQQAARKNIGIDGDVAYRDKGNAFTHPNTFKDDVIFEDVLSSKKQININKPGTDLTLFSLAGLSDVSGDYLDFSTRGENNQKVFYRLRGVHYDGLVLLCGGMTYKYWNEANLKPVKTINGESPDENGNIDISLSPDPSPEIGVVGAVNTYALVAINHAPQILPGSIWAGGDLYYASINNTGSYNTDIATKPFYDTPLVGSWRAMAYSPGGVGDIGTACFLAIRIA</sequence>
<dbReference type="PANTHER" id="PTHR35191">
    <property type="entry name" value="PROPHAGE SIDE TAIL FIBER PROTEIN HOMOLOG STFQ-RELATED"/>
    <property type="match status" value="1"/>
</dbReference>
<evidence type="ECO:0000259" key="1">
    <source>
        <dbReference type="Pfam" id="PF12571"/>
    </source>
</evidence>
<dbReference type="AlphaFoldDB" id="A0A7B4Q4N8"/>
<gene>
    <name evidence="2" type="ORF">HL643_10295</name>
</gene>
<dbReference type="RefSeq" id="WP_021560840.1">
    <property type="nucleotide sequence ID" value="NZ_BFRG01000180.1"/>
</dbReference>
<dbReference type="PANTHER" id="PTHR35191:SF1">
    <property type="entry name" value="PROPHAGE SIDE TAIL FIBER PROTEIN HOMOLOG STFQ-RELATED"/>
    <property type="match status" value="1"/>
</dbReference>
<dbReference type="InterPro" id="IPR022225">
    <property type="entry name" value="Phage_tail_fibre_N"/>
</dbReference>
<organism evidence="2">
    <name type="scientific">Escherichia coli</name>
    <dbReference type="NCBI Taxonomy" id="562"/>
    <lineage>
        <taxon>Bacteria</taxon>
        <taxon>Pseudomonadati</taxon>
        <taxon>Pseudomonadota</taxon>
        <taxon>Gammaproteobacteria</taxon>
        <taxon>Enterobacterales</taxon>
        <taxon>Enterobacteriaceae</taxon>
        <taxon>Escherichia</taxon>
    </lineage>
</organism>
<reference evidence="2" key="2">
    <citation type="submission" date="2019-09" db="EMBL/GenBank/DDBJ databases">
        <authorList>
            <consortium name="NCBI Pathogen Detection Project"/>
        </authorList>
    </citation>
    <scope>NUCLEOTIDE SEQUENCE</scope>
    <source>
        <strain evidence="2">EC00601</strain>
    </source>
</reference>
<reference evidence="2" key="1">
    <citation type="journal article" date="2018" name="Genome Biol.">
        <title>SKESA: strategic k-mer extension for scrupulous assemblies.</title>
        <authorList>
            <person name="Souvorov A."/>
            <person name="Agarwala R."/>
            <person name="Lipman D.J."/>
        </authorList>
    </citation>
    <scope>NUCLEOTIDE SEQUENCE</scope>
    <source>
        <strain evidence="2">EC00601</strain>
    </source>
</reference>
<dbReference type="Pfam" id="PF12571">
    <property type="entry name" value="Phage_tail_fib"/>
    <property type="match status" value="1"/>
</dbReference>
<name>A0A7B4Q4N8_ECOLX</name>
<evidence type="ECO:0000313" key="2">
    <source>
        <dbReference type="EMBL" id="HAJ1249697.1"/>
    </source>
</evidence>
<protein>
    <recommendedName>
        <fullName evidence="1">Phage tail fibre protein N-terminal domain-containing protein</fullName>
    </recommendedName>
</protein>
<accession>A0A7B4Q4N8</accession>